<evidence type="ECO:0000256" key="1">
    <source>
        <dbReference type="ARBA" id="ARBA00004651"/>
    </source>
</evidence>
<dbReference type="EMBL" id="JBHRSM010000011">
    <property type="protein sequence ID" value="MFC3085730.1"/>
    <property type="molecule type" value="Genomic_DNA"/>
</dbReference>
<feature type="domain" description="Sulfatase N-terminal" evidence="7">
    <location>
        <begin position="166"/>
        <end position="443"/>
    </location>
</feature>
<feature type="transmembrane region" description="Helical" evidence="6">
    <location>
        <begin position="107"/>
        <end position="124"/>
    </location>
</feature>
<dbReference type="InterPro" id="IPR017850">
    <property type="entry name" value="Alkaline_phosphatase_core_sf"/>
</dbReference>
<dbReference type="PANTHER" id="PTHR47371">
    <property type="entry name" value="LIPOTEICHOIC ACID SYNTHASE"/>
    <property type="match status" value="1"/>
</dbReference>
<sequence>MWISLGLAAAAVAVWWRALASRAGVALAVAGVLACLLLSVAWLVADRLTGSGIDASVVYHLRTGLEAAGFGAFHGLIAAAVAAVAGCLLAAGLVWRLVRAPAAPRFGRARGLAGTALLALAFWLHPAVGDLVRLEESARHGAMASAGPPPEGFVPVGRLAFPGARRNLVFLYLESVERSYFDEARFPGLMPELKALEREAVSFTDLGEVEEAGWTIAGMVASQCGMPLIGSGAGFDEFLPGATCLGDLLQAQGYGLSYLGGADLGFAGKGTFYDSHGFGLVEGKTQLQPLLPDPAYVNEWGLFDDSLYALATDRFDALAAGEGPFGLVILTLDTHHPFGFASASCADRPYGDGRNEFLNAVHCADRLAAGFIRHVRASPAFKDTLLVVASDHMAMPNLAREALEAGERRNLLMLFAPGLAPRLVDKPGTTLDTGPTVLGLMGAPTPALGFGRDLLADGPGPGDRVDGLIEAGRGYLAAMWAFPQIAEGLVLDAAAGEAVLGGRRLKVPVLFQLNEALAVTAVDFDLSADITLPELVAGFPGDQRFAWLDRCARTSVLAATPAPAGAETCLLAGSLDSPGLRQIAVEDGVPVAPEVVVEAFAPDAAPFRDELKQDLAARRQFAAEKVIDYTPPNGLGGEVAIRSAGYLTGNSWVMNPETGAKVALIRGLTLLGLNRDSDPVKLGHVDTCGYGGRQVDEVPLEGGFQAAIEAHGRDYAGFVIVAHDSVICYEVEPGLEPLFAGTGLSKWRDLWYEEPYVALIAGDGRVEEFTGARQTALGLHLRDILRAPRSDRQRVLEALPRIAHAGGRWNGMDYTNSQEALEANGGDFGLIEIDLAWTSDERLVCLHDWDAGFLAQDGALPGGPLPLVEFEARAKAAPYHPCTLASLADWLRGHEGVRVVLDLKAGALDAYDAIAGTYPDLLDRLIPQVYQPEDWARVRDMGYDDVIWTLYRYDGDTDAVLGWLARMDLPGLVMPPERLEAGLALRARAATGVLTWVHTVNSRAELEAVLEAGAAEVFTDVLKPAPMLRYEVESSGYVSGASGLRSAGGKLDLARGVNLVELGEAPRLLARFDGCAQLDGGGLPDPAPFHRALAEGLARRAALAVVVHDSAFCEGVAIAPLFAGSPLVEAPAIGFREPYVGVIRADGRVSETSGPAESRLSRSVVMEVAP</sequence>
<evidence type="ECO:0000256" key="2">
    <source>
        <dbReference type="ARBA" id="ARBA00022475"/>
    </source>
</evidence>
<evidence type="ECO:0000256" key="4">
    <source>
        <dbReference type="ARBA" id="ARBA00022989"/>
    </source>
</evidence>
<evidence type="ECO:0000256" key="3">
    <source>
        <dbReference type="ARBA" id="ARBA00022692"/>
    </source>
</evidence>
<keyword evidence="9" id="KW-1185">Reference proteome</keyword>
<protein>
    <submittedName>
        <fullName evidence="8">Sulfatase-like hydrolase/transferase</fullName>
    </submittedName>
</protein>
<evidence type="ECO:0000313" key="8">
    <source>
        <dbReference type="EMBL" id="MFC3085730.1"/>
    </source>
</evidence>
<accession>A0ABV7DSY3</accession>
<dbReference type="SUPFAM" id="SSF53649">
    <property type="entry name" value="Alkaline phosphatase-like"/>
    <property type="match status" value="1"/>
</dbReference>
<dbReference type="InterPro" id="IPR017946">
    <property type="entry name" value="PLC-like_Pdiesterase_TIM-brl"/>
</dbReference>
<feature type="transmembrane region" description="Helical" evidence="6">
    <location>
        <begin position="72"/>
        <end position="95"/>
    </location>
</feature>
<evidence type="ECO:0000313" key="9">
    <source>
        <dbReference type="Proteomes" id="UP001595445"/>
    </source>
</evidence>
<dbReference type="CDD" id="cd16015">
    <property type="entry name" value="LTA_synthase"/>
    <property type="match status" value="1"/>
</dbReference>
<keyword evidence="4 6" id="KW-1133">Transmembrane helix</keyword>
<dbReference type="PANTHER" id="PTHR47371:SF3">
    <property type="entry name" value="PHOSPHOGLYCEROL TRANSFERASE I"/>
    <property type="match status" value="1"/>
</dbReference>
<dbReference type="InterPro" id="IPR050448">
    <property type="entry name" value="OpgB/LTA_synthase_biosynth"/>
</dbReference>
<evidence type="ECO:0000259" key="7">
    <source>
        <dbReference type="Pfam" id="PF00884"/>
    </source>
</evidence>
<gene>
    <name evidence="8" type="ORF">ACFOD6_06670</name>
</gene>
<organism evidence="8 9">
    <name type="scientific">Tabrizicola soli</name>
    <dbReference type="NCBI Taxonomy" id="2185115"/>
    <lineage>
        <taxon>Bacteria</taxon>
        <taxon>Pseudomonadati</taxon>
        <taxon>Pseudomonadota</taxon>
        <taxon>Alphaproteobacteria</taxon>
        <taxon>Rhodobacterales</taxon>
        <taxon>Paracoccaceae</taxon>
        <taxon>Tabrizicola</taxon>
    </lineage>
</organism>
<name>A0ABV7DSY3_9RHOB</name>
<dbReference type="InterPro" id="IPR000917">
    <property type="entry name" value="Sulfatase_N"/>
</dbReference>
<reference evidence="9" key="1">
    <citation type="journal article" date="2019" name="Int. J. Syst. Evol. Microbiol.">
        <title>The Global Catalogue of Microorganisms (GCM) 10K type strain sequencing project: providing services to taxonomists for standard genome sequencing and annotation.</title>
        <authorList>
            <consortium name="The Broad Institute Genomics Platform"/>
            <consortium name="The Broad Institute Genome Sequencing Center for Infectious Disease"/>
            <person name="Wu L."/>
            <person name="Ma J."/>
        </authorList>
    </citation>
    <scope>NUCLEOTIDE SEQUENCE [LARGE SCALE GENOMIC DNA]</scope>
    <source>
        <strain evidence="9">KCTC 62102</strain>
    </source>
</reference>
<keyword evidence="3 6" id="KW-0812">Transmembrane</keyword>
<comment type="caution">
    <text evidence="8">The sequence shown here is derived from an EMBL/GenBank/DDBJ whole genome shotgun (WGS) entry which is preliminary data.</text>
</comment>
<dbReference type="Pfam" id="PF00884">
    <property type="entry name" value="Sulfatase"/>
    <property type="match status" value="1"/>
</dbReference>
<keyword evidence="5 6" id="KW-0472">Membrane</keyword>
<comment type="subcellular location">
    <subcellularLocation>
        <location evidence="1">Cell membrane</location>
        <topology evidence="1">Multi-pass membrane protein</topology>
    </subcellularLocation>
</comment>
<dbReference type="Gene3D" id="3.40.720.10">
    <property type="entry name" value="Alkaline Phosphatase, subunit A"/>
    <property type="match status" value="1"/>
</dbReference>
<dbReference type="Proteomes" id="UP001595445">
    <property type="component" value="Unassembled WGS sequence"/>
</dbReference>
<evidence type="ECO:0000256" key="6">
    <source>
        <dbReference type="SAM" id="Phobius"/>
    </source>
</evidence>
<evidence type="ECO:0000256" key="5">
    <source>
        <dbReference type="ARBA" id="ARBA00023136"/>
    </source>
</evidence>
<keyword evidence="2" id="KW-1003">Cell membrane</keyword>
<dbReference type="Gene3D" id="3.20.20.190">
    <property type="entry name" value="Phosphatidylinositol (PI) phosphodiesterase"/>
    <property type="match status" value="1"/>
</dbReference>
<dbReference type="SUPFAM" id="SSF51695">
    <property type="entry name" value="PLC-like phosphodiesterases"/>
    <property type="match status" value="1"/>
</dbReference>
<dbReference type="RefSeq" id="WP_197641988.1">
    <property type="nucleotide sequence ID" value="NZ_JAEACP010000002.1"/>
</dbReference>
<proteinExistence type="predicted"/>